<dbReference type="InterPro" id="IPR050966">
    <property type="entry name" value="Glutamyl_endopeptidase"/>
</dbReference>
<dbReference type="InterPro" id="IPR009003">
    <property type="entry name" value="Peptidase_S1_PA"/>
</dbReference>
<dbReference type="GO" id="GO:0006508">
    <property type="term" value="P:proteolysis"/>
    <property type="evidence" value="ECO:0007669"/>
    <property type="project" value="InterPro"/>
</dbReference>
<gene>
    <name evidence="2" type="ordered locus">Tola_1866</name>
</gene>
<reference evidence="3" key="1">
    <citation type="submission" date="2009-05" db="EMBL/GenBank/DDBJ databases">
        <title>Complete sequence of Tolumonas auensis DSM 9187.</title>
        <authorList>
            <consortium name="US DOE Joint Genome Institute"/>
            <person name="Lucas S."/>
            <person name="Copeland A."/>
            <person name="Lapidus A."/>
            <person name="Glavina del Rio T."/>
            <person name="Tice H."/>
            <person name="Bruce D."/>
            <person name="Goodwin L."/>
            <person name="Pitluck S."/>
            <person name="Chertkov O."/>
            <person name="Brettin T."/>
            <person name="Detter J.C."/>
            <person name="Han C."/>
            <person name="Larimer F."/>
            <person name="Land M."/>
            <person name="Hauser L."/>
            <person name="Kyrpides N."/>
            <person name="Mikhailova N."/>
            <person name="Spring S."/>
            <person name="Beller H."/>
        </authorList>
    </citation>
    <scope>NUCLEOTIDE SEQUENCE [LARGE SCALE GENOMIC DNA]</scope>
    <source>
        <strain evidence="3">DSM 9187 / TA4</strain>
    </source>
</reference>
<reference evidence="2 3" key="2">
    <citation type="journal article" date="2011" name="Stand. Genomic Sci.">
        <title>Complete genome sequence of Tolumonas auensis type strain (TA 4).</title>
        <authorList>
            <person name="Chertkov O."/>
            <person name="Copeland A."/>
            <person name="Lucas S."/>
            <person name="Lapidus A."/>
            <person name="Berry K.W."/>
            <person name="Detter J.C."/>
            <person name="Del Rio T.G."/>
            <person name="Hammon N."/>
            <person name="Dalin E."/>
            <person name="Tice H."/>
            <person name="Pitluck S."/>
            <person name="Richardson P."/>
            <person name="Bruce D."/>
            <person name="Goodwin L."/>
            <person name="Han C."/>
            <person name="Tapia R."/>
            <person name="Saunders E."/>
            <person name="Schmutz J."/>
            <person name="Brettin T."/>
            <person name="Larimer F."/>
            <person name="Land M."/>
            <person name="Hauser L."/>
            <person name="Spring S."/>
            <person name="Rohde M."/>
            <person name="Kyrpides N.C."/>
            <person name="Ivanova N."/>
            <person name="Goker M."/>
            <person name="Beller H.R."/>
            <person name="Klenk H.P."/>
            <person name="Woyke T."/>
        </authorList>
    </citation>
    <scope>NUCLEOTIDE SEQUENCE [LARGE SCALE GENOMIC DNA]</scope>
    <source>
        <strain evidence="3">DSM 9187 / TA4</strain>
    </source>
</reference>
<evidence type="ECO:0008006" key="4">
    <source>
        <dbReference type="Google" id="ProtNLM"/>
    </source>
</evidence>
<dbReference type="EMBL" id="CP001616">
    <property type="protein sequence ID" value="ACQ93473.1"/>
    <property type="molecule type" value="Genomic_DNA"/>
</dbReference>
<dbReference type="PANTHER" id="PTHR15462">
    <property type="entry name" value="SERINE PROTEASE"/>
    <property type="match status" value="1"/>
</dbReference>
<protein>
    <recommendedName>
        <fullName evidence="4">Peptidase S1 domain-containing protein</fullName>
    </recommendedName>
</protein>
<evidence type="ECO:0000256" key="1">
    <source>
        <dbReference type="ARBA" id="ARBA00022729"/>
    </source>
</evidence>
<organism evidence="2 3">
    <name type="scientific">Tolumonas auensis (strain DSM 9187 / NBRC 110442 / TA 4)</name>
    <dbReference type="NCBI Taxonomy" id="595494"/>
    <lineage>
        <taxon>Bacteria</taxon>
        <taxon>Pseudomonadati</taxon>
        <taxon>Pseudomonadota</taxon>
        <taxon>Gammaproteobacteria</taxon>
        <taxon>Aeromonadales</taxon>
        <taxon>Aeromonadaceae</taxon>
        <taxon>Tolumonas</taxon>
    </lineage>
</organism>
<dbReference type="Gene3D" id="2.40.10.10">
    <property type="entry name" value="Trypsin-like serine proteases"/>
    <property type="match status" value="2"/>
</dbReference>
<dbReference type="KEGG" id="tau:Tola_1866"/>
<dbReference type="InterPro" id="IPR018114">
    <property type="entry name" value="TRYPSIN_HIS"/>
</dbReference>
<keyword evidence="1" id="KW-0732">Signal</keyword>
<proteinExistence type="predicted"/>
<dbReference type="HOGENOM" id="CLU_541764_0_0_6"/>
<dbReference type="Proteomes" id="UP000009073">
    <property type="component" value="Chromosome"/>
</dbReference>
<dbReference type="RefSeq" id="WP_015878944.1">
    <property type="nucleotide sequence ID" value="NC_012691.1"/>
</dbReference>
<dbReference type="PROSITE" id="PS00134">
    <property type="entry name" value="TRYPSIN_HIS"/>
    <property type="match status" value="1"/>
</dbReference>
<dbReference type="OrthoDB" id="8392384at2"/>
<dbReference type="eggNOG" id="COG3591">
    <property type="taxonomic scope" value="Bacteria"/>
</dbReference>
<dbReference type="InterPro" id="IPR013783">
    <property type="entry name" value="Ig-like_fold"/>
</dbReference>
<dbReference type="PANTHER" id="PTHR15462:SF19">
    <property type="entry name" value="PEPTIDASE S1 DOMAIN-CONTAINING PROTEIN"/>
    <property type="match status" value="1"/>
</dbReference>
<sequence length="503" mass="52833">MKTIETHRAPANFGYWIVVLVGILTVLFSSSSMAQPVKTMDPDKARVVEHWTPERIAAAIPRDLAIDSRGLGYMKFPDGRLEPYGHSVAAQAGAHQNAPTPFGKPGGTTDSTPPSITGMIPGSGVTIGNTQKFSALITDPSGVSSVSFKVWPDNGTAQSFSATHTSGDEWAITLTGFSSGDWNWQVTAKDGARKGGNTGSSSVVSFIVDTGSGVGTVDTVTNAVWSDGGVVQNAAGRIYFEMPGNKRRTSWVGYVCSGTVATEGISGRSIIITAAHCVYDDANKAFARNVMFIPNQAGSGTKTDLNCSNDLLGCWMPSVGVVDINWTTRTFPDNIAWDYAYYVVPDSAAHQGAPASPDALDLAAGSMVVNFTTISVNDGSAGATSPDFTHALGYSYNADPNFMYCAEDMTTTGSVNWWLPSCGLSGGASGGPWVQKMDLKTGDGPIISVNSWGYTSSPGMAGPKLVDTSAECVFQGAQLESLTPESSLDGDAGYIETCPYPYL</sequence>
<evidence type="ECO:0000313" key="2">
    <source>
        <dbReference type="EMBL" id="ACQ93473.1"/>
    </source>
</evidence>
<dbReference type="SUPFAM" id="SSF50494">
    <property type="entry name" value="Trypsin-like serine proteases"/>
    <property type="match status" value="1"/>
</dbReference>
<evidence type="ECO:0000313" key="3">
    <source>
        <dbReference type="Proteomes" id="UP000009073"/>
    </source>
</evidence>
<keyword evidence="3" id="KW-1185">Reference proteome</keyword>
<dbReference type="GO" id="GO:0004252">
    <property type="term" value="F:serine-type endopeptidase activity"/>
    <property type="evidence" value="ECO:0007669"/>
    <property type="project" value="InterPro"/>
</dbReference>
<dbReference type="InterPro" id="IPR043504">
    <property type="entry name" value="Peptidase_S1_PA_chymotrypsin"/>
</dbReference>
<accession>C4LFV6</accession>
<dbReference type="Gene3D" id="2.60.40.10">
    <property type="entry name" value="Immunoglobulins"/>
    <property type="match status" value="1"/>
</dbReference>
<name>C4LFV6_TOLAT</name>
<dbReference type="AlphaFoldDB" id="C4LFV6"/>